<keyword evidence="1" id="KW-0378">Hydrolase</keyword>
<dbReference type="EMBL" id="LR031521">
    <property type="protein sequence ID" value="VDC38377.1"/>
    <property type="molecule type" value="Genomic_DNA"/>
</dbReference>
<dbReference type="InterPro" id="IPR015986">
    <property type="entry name" value="SrtB_Firmicute"/>
</dbReference>
<dbReference type="RefSeq" id="WP_010921812.1">
    <property type="nucleotide sequence ID" value="NZ_AP019548.1"/>
</dbReference>
<keyword evidence="5" id="KW-1133">Transmembrane helix</keyword>
<evidence type="ECO:0000256" key="3">
    <source>
        <dbReference type="PIRSR" id="PIRSR030150-2"/>
    </source>
</evidence>
<evidence type="ECO:0000256" key="5">
    <source>
        <dbReference type="SAM" id="Phobius"/>
    </source>
</evidence>
<reference evidence="6 7" key="1">
    <citation type="submission" date="2018-10" db="EMBL/GenBank/DDBJ databases">
        <authorList>
            <person name="Rosinski-Chupin I."/>
        </authorList>
    </citation>
    <scope>NUCLEOTIDE SEQUENCE [LARGE SCALE GENOMIC DNA]</scope>
    <source>
        <strain evidence="6 7">S119</strain>
    </source>
</reference>
<feature type="active site" description="Acyl-thioester intermediate" evidence="2">
    <location>
        <position position="221"/>
    </location>
</feature>
<dbReference type="InterPro" id="IPR023365">
    <property type="entry name" value="Sortase_dom-sf"/>
</dbReference>
<feature type="active site" description="Proton donor/acceptor" evidence="4">
    <location>
        <position position="126"/>
    </location>
</feature>
<protein>
    <submittedName>
        <fullName evidence="6">SrtB family sortase</fullName>
    </submittedName>
</protein>
<dbReference type="SMR" id="A0ABD7URM3"/>
<evidence type="ECO:0000256" key="1">
    <source>
        <dbReference type="ARBA" id="ARBA00022801"/>
    </source>
</evidence>
<feature type="site" description="Transition state stabilizer" evidence="3">
    <location>
        <position position="229"/>
    </location>
</feature>
<keyword evidence="5" id="KW-0812">Transmembrane</keyword>
<keyword evidence="5" id="KW-0472">Membrane</keyword>
<proteinExistence type="predicted"/>
<name>A0ABD7URM3_STRPY</name>
<dbReference type="SUPFAM" id="SSF63817">
    <property type="entry name" value="Sortase"/>
    <property type="match status" value="1"/>
</dbReference>
<organism evidence="6 7">
    <name type="scientific">Streptococcus pyogenes</name>
    <dbReference type="NCBI Taxonomy" id="1314"/>
    <lineage>
        <taxon>Bacteria</taxon>
        <taxon>Bacillati</taxon>
        <taxon>Bacillota</taxon>
        <taxon>Bacilli</taxon>
        <taxon>Lactobacillales</taxon>
        <taxon>Streptococcaceae</taxon>
        <taxon>Streptococcus</taxon>
    </lineage>
</organism>
<dbReference type="GO" id="GO:0016787">
    <property type="term" value="F:hydrolase activity"/>
    <property type="evidence" value="ECO:0007669"/>
    <property type="project" value="UniProtKB-KW"/>
</dbReference>
<dbReference type="PIRSF" id="PIRSF030150">
    <property type="entry name" value="UCP030150"/>
    <property type="match status" value="1"/>
</dbReference>
<evidence type="ECO:0000313" key="6">
    <source>
        <dbReference type="EMBL" id="VDC38377.1"/>
    </source>
</evidence>
<dbReference type="Gene3D" id="2.40.260.10">
    <property type="entry name" value="Sortase"/>
    <property type="match status" value="1"/>
</dbReference>
<dbReference type="AlphaFoldDB" id="A0ABD7URM3"/>
<dbReference type="NCBIfam" id="TIGR03064">
    <property type="entry name" value="sortase_srtB"/>
    <property type="match status" value="1"/>
</dbReference>
<dbReference type="Proteomes" id="UP000274496">
    <property type="component" value="Chromosome"/>
</dbReference>
<sequence length="237" mass="27215">MIVRLIKLLDKLINVIVLCFFFLCLLIAALGIYDALTVYQGANATNYQQYKKKGVQFDDLLAINSDVMAWLTVKGTHIDYPIVQGENNLEYINKSVEGEYSLSGSVFLDYRNKVTFEDKYSLIYAHHMAGNVMFGELPNFRKKSFFNKHKEFSIETKTKQKLKINIFACIQTDAFDSLLFNPIDVDISSKNEFLNHIKQKSVQYREILTTNESRFVALSTCEDMTTDGRIIVIGQIE</sequence>
<dbReference type="InterPro" id="IPR005754">
    <property type="entry name" value="Sortase"/>
</dbReference>
<evidence type="ECO:0000256" key="2">
    <source>
        <dbReference type="PIRSR" id="PIRSR030150-1"/>
    </source>
</evidence>
<dbReference type="InterPro" id="IPR009835">
    <property type="entry name" value="SrtB"/>
</dbReference>
<dbReference type="Pfam" id="PF04203">
    <property type="entry name" value="Sortase"/>
    <property type="match status" value="1"/>
</dbReference>
<gene>
    <name evidence="6" type="ORF">SP119_0106</name>
</gene>
<dbReference type="CDD" id="cd05826">
    <property type="entry name" value="Sortase_B"/>
    <property type="match status" value="1"/>
</dbReference>
<feature type="transmembrane region" description="Helical" evidence="5">
    <location>
        <begin position="12"/>
        <end position="33"/>
    </location>
</feature>
<evidence type="ECO:0000313" key="7">
    <source>
        <dbReference type="Proteomes" id="UP000274496"/>
    </source>
</evidence>
<accession>A0ABD7URM3</accession>
<evidence type="ECO:0000256" key="4">
    <source>
        <dbReference type="PIRSR" id="PIRSR605754-1"/>
    </source>
</evidence>